<protein>
    <submittedName>
        <fullName evidence="1">Uncharacterized protein</fullName>
    </submittedName>
</protein>
<evidence type="ECO:0000313" key="2">
    <source>
        <dbReference type="Proteomes" id="UP001243330"/>
    </source>
</evidence>
<dbReference type="AlphaFoldDB" id="A0AAD9EF68"/>
<gene>
    <name evidence="1" type="ORF">CCHR01_11989</name>
</gene>
<organism evidence="1 2">
    <name type="scientific">Colletotrichum chrysophilum</name>
    <dbReference type="NCBI Taxonomy" id="1836956"/>
    <lineage>
        <taxon>Eukaryota</taxon>
        <taxon>Fungi</taxon>
        <taxon>Dikarya</taxon>
        <taxon>Ascomycota</taxon>
        <taxon>Pezizomycotina</taxon>
        <taxon>Sordariomycetes</taxon>
        <taxon>Hypocreomycetidae</taxon>
        <taxon>Glomerellales</taxon>
        <taxon>Glomerellaceae</taxon>
        <taxon>Colletotrichum</taxon>
        <taxon>Colletotrichum gloeosporioides species complex</taxon>
    </lineage>
</organism>
<keyword evidence="2" id="KW-1185">Reference proteome</keyword>
<evidence type="ECO:0000313" key="1">
    <source>
        <dbReference type="EMBL" id="KAK1845387.1"/>
    </source>
</evidence>
<accession>A0AAD9EF68</accession>
<proteinExistence type="predicted"/>
<dbReference type="EMBL" id="JAQOWY010000274">
    <property type="protein sequence ID" value="KAK1845387.1"/>
    <property type="molecule type" value="Genomic_DNA"/>
</dbReference>
<dbReference type="Proteomes" id="UP001243330">
    <property type="component" value="Unassembled WGS sequence"/>
</dbReference>
<sequence length="42" mass="4959">MSPRATIRGTRREWKYFQPVNEVMSQSPGCVMRCRDQKTPVM</sequence>
<name>A0AAD9EF68_9PEZI</name>
<comment type="caution">
    <text evidence="1">The sequence shown here is derived from an EMBL/GenBank/DDBJ whole genome shotgun (WGS) entry which is preliminary data.</text>
</comment>
<reference evidence="1" key="1">
    <citation type="submission" date="2023-01" db="EMBL/GenBank/DDBJ databases">
        <title>Colletotrichum chrysophilum M932 genome sequence.</title>
        <authorList>
            <person name="Baroncelli R."/>
        </authorList>
    </citation>
    <scope>NUCLEOTIDE SEQUENCE</scope>
    <source>
        <strain evidence="1">M932</strain>
    </source>
</reference>